<accession>A0A395HBU9</accession>
<dbReference type="EMBL" id="KZ824423">
    <property type="protein sequence ID" value="RAL04605.1"/>
    <property type="molecule type" value="Genomic_DNA"/>
</dbReference>
<evidence type="ECO:0000256" key="1">
    <source>
        <dbReference type="SAM" id="MobiDB-lite"/>
    </source>
</evidence>
<dbReference type="OrthoDB" id="4472881at2759"/>
<dbReference type="AlphaFoldDB" id="A0A395HBU9"/>
<dbReference type="VEuPathDB" id="FungiDB:BO80DRAFT_441475"/>
<organism evidence="2 3">
    <name type="scientific">Aspergillus ibericus CBS 121593</name>
    <dbReference type="NCBI Taxonomy" id="1448316"/>
    <lineage>
        <taxon>Eukaryota</taxon>
        <taxon>Fungi</taxon>
        <taxon>Dikarya</taxon>
        <taxon>Ascomycota</taxon>
        <taxon>Pezizomycotina</taxon>
        <taxon>Eurotiomycetes</taxon>
        <taxon>Eurotiomycetidae</taxon>
        <taxon>Eurotiales</taxon>
        <taxon>Aspergillaceae</taxon>
        <taxon>Aspergillus</taxon>
        <taxon>Aspergillus subgen. Circumdati</taxon>
    </lineage>
</organism>
<reference evidence="2 3" key="1">
    <citation type="submission" date="2018-02" db="EMBL/GenBank/DDBJ databases">
        <title>The genomes of Aspergillus section Nigri reveals drivers in fungal speciation.</title>
        <authorList>
            <consortium name="DOE Joint Genome Institute"/>
            <person name="Vesth T.C."/>
            <person name="Nybo J."/>
            <person name="Theobald S."/>
            <person name="Brandl J."/>
            <person name="Frisvad J.C."/>
            <person name="Nielsen K.F."/>
            <person name="Lyhne E.K."/>
            <person name="Kogle M.E."/>
            <person name="Kuo A."/>
            <person name="Riley R."/>
            <person name="Clum A."/>
            <person name="Nolan M."/>
            <person name="Lipzen A."/>
            <person name="Salamov A."/>
            <person name="Henrissat B."/>
            <person name="Wiebenga A."/>
            <person name="De vries R.P."/>
            <person name="Grigoriev I.V."/>
            <person name="Mortensen U.H."/>
            <person name="Andersen M.R."/>
            <person name="Baker S.E."/>
        </authorList>
    </citation>
    <scope>NUCLEOTIDE SEQUENCE [LARGE SCALE GENOMIC DNA]</scope>
    <source>
        <strain evidence="2 3">CBS 121593</strain>
    </source>
</reference>
<dbReference type="STRING" id="1448316.A0A395HBU9"/>
<dbReference type="Proteomes" id="UP000249402">
    <property type="component" value="Unassembled WGS sequence"/>
</dbReference>
<protein>
    <submittedName>
        <fullName evidence="2">Uncharacterized protein</fullName>
    </submittedName>
</protein>
<gene>
    <name evidence="2" type="ORF">BO80DRAFT_441475</name>
</gene>
<dbReference type="GeneID" id="37226058"/>
<evidence type="ECO:0000313" key="2">
    <source>
        <dbReference type="EMBL" id="RAL04605.1"/>
    </source>
</evidence>
<keyword evidence="3" id="KW-1185">Reference proteome</keyword>
<evidence type="ECO:0000313" key="3">
    <source>
        <dbReference type="Proteomes" id="UP000249402"/>
    </source>
</evidence>
<sequence length="236" mass="26147">MVKQKRKANVLNPATLPSTGVPKVGAATAAHIDAKRKEQGKLMVEQSQLAWAKYWAEKAESLAAPFGPLPSDPAAIEAKLDRDATIKPVAALKVPQLERIEKSPPLSHDAIGNILREAKGNCPKAQAWLKAHEMTKLVRDQMILGVDERENLRKQVLQNLRHRTLVALKAANASKEEVRDILSKFPPAEKADDEDDAENVVETGAEAQFQRVLDAHDRLRKALVEFEESKRQHQSA</sequence>
<proteinExistence type="predicted"/>
<feature type="region of interest" description="Disordered" evidence="1">
    <location>
        <begin position="1"/>
        <end position="22"/>
    </location>
</feature>
<name>A0A395HBU9_9EURO</name>
<dbReference type="RefSeq" id="XP_025578932.1">
    <property type="nucleotide sequence ID" value="XM_025721193.1"/>
</dbReference>